<dbReference type="Gene3D" id="3.65.10.10">
    <property type="entry name" value="Enolpyruvate transferase domain"/>
    <property type="match status" value="2"/>
</dbReference>
<protein>
    <recommendedName>
        <fullName evidence="7">3-phosphoshikimate 1-carboxyvinyltransferase</fullName>
        <ecNumber evidence="7">2.5.1.19</ecNumber>
    </recommendedName>
    <alternativeName>
        <fullName evidence="7">5-enolpyruvylshikimate-3-phosphate synthase</fullName>
        <shortName evidence="7">EPSP synthase</shortName>
        <shortName evidence="7">EPSPS</shortName>
    </alternativeName>
</protein>
<comment type="catalytic activity">
    <reaction evidence="6">
        <text>3-phosphoshikimate + phosphoenolpyruvate = 5-O-(1-carboxyvinyl)-3-phosphoshikimate + phosphate</text>
        <dbReference type="Rhea" id="RHEA:21256"/>
        <dbReference type="ChEBI" id="CHEBI:43474"/>
        <dbReference type="ChEBI" id="CHEBI:57701"/>
        <dbReference type="ChEBI" id="CHEBI:58702"/>
        <dbReference type="ChEBI" id="CHEBI:145989"/>
        <dbReference type="EC" id="2.5.1.19"/>
    </reaction>
    <physiologicalReaction direction="left-to-right" evidence="6">
        <dbReference type="Rhea" id="RHEA:21257"/>
    </physiologicalReaction>
</comment>
<feature type="binding site" evidence="7">
    <location>
        <position position="274"/>
    </location>
    <ligand>
        <name>3-phosphoshikimate</name>
        <dbReference type="ChEBI" id="CHEBI:145989"/>
    </ligand>
</feature>
<dbReference type="EMBL" id="JACBNQ010000011">
    <property type="protein sequence ID" value="NYB74574.1"/>
    <property type="molecule type" value="Genomic_DNA"/>
</dbReference>
<feature type="binding site" evidence="7">
    <location>
        <position position="306"/>
    </location>
    <ligand>
        <name>phosphoenolpyruvate</name>
        <dbReference type="ChEBI" id="CHEBI:58702"/>
    </ligand>
</feature>
<feature type="binding site" evidence="7">
    <location>
        <position position="21"/>
    </location>
    <ligand>
        <name>phosphoenolpyruvate</name>
        <dbReference type="ChEBI" id="CHEBI:58702"/>
    </ligand>
</feature>
<keyword evidence="3 7" id="KW-0028">Amino-acid biosynthesis</keyword>
<evidence type="ECO:0000313" key="9">
    <source>
        <dbReference type="EMBL" id="NYB74574.1"/>
    </source>
</evidence>
<feature type="binding site" evidence="7">
    <location>
        <position position="148"/>
    </location>
    <ligand>
        <name>phosphoenolpyruvate</name>
        <dbReference type="ChEBI" id="CHEBI:58702"/>
    </ligand>
</feature>
<comment type="pathway">
    <text evidence="1 7">Metabolic intermediate biosynthesis; chorismate biosynthesis; chorismate from D-erythrose 4-phosphate and phosphoenolpyruvate: step 6/7.</text>
</comment>
<comment type="subcellular location">
    <subcellularLocation>
        <location evidence="7">Cytoplasm</location>
    </subcellularLocation>
</comment>
<comment type="similarity">
    <text evidence="2 7">Belongs to the EPSP synthase family.</text>
</comment>
<comment type="function">
    <text evidence="7">Catalyzes the transfer of the enolpyruvyl moiety of phosphoenolpyruvate (PEP) to the 5-hydroxyl of shikimate-3-phosphate (S3P) to produce enolpyruvyl shikimate-3-phosphate and inorganic phosphate.</text>
</comment>
<dbReference type="GO" id="GO:0009423">
    <property type="term" value="P:chorismate biosynthetic process"/>
    <property type="evidence" value="ECO:0007669"/>
    <property type="project" value="UniProtKB-UniRule"/>
</dbReference>
<reference evidence="9" key="1">
    <citation type="submission" date="2020-07" db="EMBL/GenBank/DDBJ databases">
        <title>Genomic analysis of a strain of Sedimentibacter Hydroxybenzoicus DSM7310.</title>
        <authorList>
            <person name="Ma S."/>
        </authorList>
    </citation>
    <scope>NUCLEOTIDE SEQUENCE</scope>
    <source>
        <strain evidence="9">DSM 7310</strain>
    </source>
</reference>
<feature type="binding site" evidence="7">
    <location>
        <position position="147"/>
    </location>
    <ligand>
        <name>3-phosphoshikimate</name>
        <dbReference type="ChEBI" id="CHEBI:145989"/>
    </ligand>
</feature>
<dbReference type="Pfam" id="PF00275">
    <property type="entry name" value="EPSP_synthase"/>
    <property type="match status" value="1"/>
</dbReference>
<dbReference type="PANTHER" id="PTHR21090">
    <property type="entry name" value="AROM/DEHYDROQUINATE SYNTHASE"/>
    <property type="match status" value="1"/>
</dbReference>
<feature type="domain" description="Enolpyruvate transferase" evidence="8">
    <location>
        <begin position="7"/>
        <end position="382"/>
    </location>
</feature>
<dbReference type="InterPro" id="IPR006264">
    <property type="entry name" value="EPSP_synthase"/>
</dbReference>
<dbReference type="InterPro" id="IPR036968">
    <property type="entry name" value="Enolpyruvate_Tfrase_sf"/>
</dbReference>
<dbReference type="InterPro" id="IPR023193">
    <property type="entry name" value="EPSP_synthase_CS"/>
</dbReference>
<dbReference type="NCBIfam" id="TIGR01356">
    <property type="entry name" value="aroA"/>
    <property type="match status" value="1"/>
</dbReference>
<dbReference type="PANTHER" id="PTHR21090:SF5">
    <property type="entry name" value="PENTAFUNCTIONAL AROM POLYPEPTIDE"/>
    <property type="match status" value="1"/>
</dbReference>
<dbReference type="EC" id="2.5.1.19" evidence="7"/>
<evidence type="ECO:0000256" key="3">
    <source>
        <dbReference type="ARBA" id="ARBA00022605"/>
    </source>
</evidence>
<comment type="caution">
    <text evidence="9">The sequence shown here is derived from an EMBL/GenBank/DDBJ whole genome shotgun (WGS) entry which is preliminary data.</text>
</comment>
<evidence type="ECO:0000256" key="7">
    <source>
        <dbReference type="HAMAP-Rule" id="MF_00210"/>
    </source>
</evidence>
<keyword evidence="10" id="KW-1185">Reference proteome</keyword>
<dbReference type="InterPro" id="IPR013792">
    <property type="entry name" value="RNA3'P_cycl/enolpyr_Trfase_a/b"/>
</dbReference>
<name>A0A974GWK1_SEDHY</name>
<feature type="binding site" evidence="7">
    <location>
        <position position="21"/>
    </location>
    <ligand>
        <name>3-phosphoshikimate</name>
        <dbReference type="ChEBI" id="CHEBI:145989"/>
    </ligand>
</feature>
<evidence type="ECO:0000256" key="4">
    <source>
        <dbReference type="ARBA" id="ARBA00022679"/>
    </source>
</evidence>
<sequence length="397" mass="44225">MMDILIKPTKLKGKLNIPPSKSLSHRAVICASLCKGGESIIKNLILSEDIKATVEGMKRLIDKHIHNLVIDCKESGSTLRFLIPISIVLNNQCRFKGSPRLFERPLDIYFDIFNEQNITYKTSKDVPLYVKGNLKAGTYKISGKISSQFISGLFFALPLLSGDSNIIISDSLESRSYVNMTIDVMEKFGVIIKQMNANEFYIRGNQNYISSSYTIEADYSQASFFLAANELGNNIDCLGLNDTSLQGDKEIVDIIKRYKSAEREIVIDASQIPDLVPIISVLASLKNGLTTKIINAGRLRIKESDRLKAISTEMKKIGADINETEDGLIINGVEKLSGGTKVSSWNDHRIAMSLAIAATNCEKEIILENCQAVNKSYPTFWDDYKYLGGEINELNNR</sequence>
<evidence type="ECO:0000259" key="8">
    <source>
        <dbReference type="Pfam" id="PF00275"/>
    </source>
</evidence>
<evidence type="ECO:0000256" key="2">
    <source>
        <dbReference type="ARBA" id="ARBA00009948"/>
    </source>
</evidence>
<dbReference type="PROSITE" id="PS00885">
    <property type="entry name" value="EPSP_SYNTHASE_2"/>
    <property type="match status" value="1"/>
</dbReference>
<dbReference type="SUPFAM" id="SSF55205">
    <property type="entry name" value="EPT/RTPC-like"/>
    <property type="match status" value="1"/>
</dbReference>
<evidence type="ECO:0000256" key="1">
    <source>
        <dbReference type="ARBA" id="ARBA00004811"/>
    </source>
</evidence>
<dbReference type="InterPro" id="IPR001986">
    <property type="entry name" value="Enolpyruvate_Tfrase_dom"/>
</dbReference>
<dbReference type="AlphaFoldDB" id="A0A974GWK1"/>
<dbReference type="CDD" id="cd01556">
    <property type="entry name" value="EPSP_synthase"/>
    <property type="match status" value="1"/>
</dbReference>
<feature type="binding site" evidence="7">
    <location>
        <position position="104"/>
    </location>
    <ligand>
        <name>phosphoenolpyruvate</name>
        <dbReference type="ChEBI" id="CHEBI:58702"/>
    </ligand>
</feature>
<feature type="binding site" evidence="7">
    <location>
        <position position="302"/>
    </location>
    <ligand>
        <name>3-phosphoshikimate</name>
        <dbReference type="ChEBI" id="CHEBI:145989"/>
    </ligand>
</feature>
<gene>
    <name evidence="7 9" type="primary">aroA</name>
    <name evidence="9" type="ORF">HZF24_10550</name>
</gene>
<dbReference type="Proteomes" id="UP000611629">
    <property type="component" value="Unassembled WGS sequence"/>
</dbReference>
<dbReference type="RefSeq" id="WP_179238353.1">
    <property type="nucleotide sequence ID" value="NZ_JACBNQ010000011.1"/>
</dbReference>
<feature type="binding site" evidence="7">
    <location>
        <position position="26"/>
    </location>
    <ligand>
        <name>3-phosphoshikimate</name>
        <dbReference type="ChEBI" id="CHEBI:145989"/>
    </ligand>
</feature>
<feature type="binding site" evidence="7">
    <location>
        <position position="174"/>
    </location>
    <ligand>
        <name>3-phosphoshikimate</name>
        <dbReference type="ChEBI" id="CHEBI:145989"/>
    </ligand>
</feature>
<keyword evidence="5 7" id="KW-0057">Aromatic amino acid biosynthesis</keyword>
<feature type="binding site" evidence="7">
    <location>
        <position position="375"/>
    </location>
    <ligand>
        <name>phosphoenolpyruvate</name>
        <dbReference type="ChEBI" id="CHEBI:58702"/>
    </ligand>
</feature>
<comment type="subunit">
    <text evidence="7">Monomer.</text>
</comment>
<dbReference type="GO" id="GO:0008652">
    <property type="term" value="P:amino acid biosynthetic process"/>
    <property type="evidence" value="ECO:0007669"/>
    <property type="project" value="UniProtKB-KW"/>
</dbReference>
<evidence type="ECO:0000256" key="5">
    <source>
        <dbReference type="ARBA" id="ARBA00023141"/>
    </source>
</evidence>
<dbReference type="PIRSF" id="PIRSF000505">
    <property type="entry name" value="EPSPS"/>
    <property type="match status" value="1"/>
</dbReference>
<feature type="binding site" evidence="7">
    <location>
        <position position="22"/>
    </location>
    <ligand>
        <name>3-phosphoshikimate</name>
        <dbReference type="ChEBI" id="CHEBI:145989"/>
    </ligand>
</feature>
<dbReference type="GO" id="GO:0009073">
    <property type="term" value="P:aromatic amino acid family biosynthetic process"/>
    <property type="evidence" value="ECO:0007669"/>
    <property type="project" value="UniProtKB-KW"/>
</dbReference>
<feature type="binding site" evidence="7">
    <location>
        <position position="76"/>
    </location>
    <ligand>
        <name>phosphoenolpyruvate</name>
        <dbReference type="ChEBI" id="CHEBI:58702"/>
    </ligand>
</feature>
<evidence type="ECO:0000256" key="6">
    <source>
        <dbReference type="ARBA" id="ARBA00044633"/>
    </source>
</evidence>
<feature type="binding site" evidence="7">
    <location>
        <position position="349"/>
    </location>
    <ligand>
        <name>phosphoenolpyruvate</name>
        <dbReference type="ChEBI" id="CHEBI:58702"/>
    </ligand>
</feature>
<proteinExistence type="inferred from homology"/>
<dbReference type="HAMAP" id="MF_00210">
    <property type="entry name" value="EPSP_synth"/>
    <property type="match status" value="1"/>
</dbReference>
<feature type="binding site" evidence="7">
    <location>
        <position position="146"/>
    </location>
    <ligand>
        <name>3-phosphoshikimate</name>
        <dbReference type="ChEBI" id="CHEBI:145989"/>
    </ligand>
</feature>
<keyword evidence="4 7" id="KW-0808">Transferase</keyword>
<dbReference type="GO" id="GO:0003866">
    <property type="term" value="F:3-phosphoshikimate 1-carboxyvinyltransferase activity"/>
    <property type="evidence" value="ECO:0007669"/>
    <property type="project" value="UniProtKB-UniRule"/>
</dbReference>
<feature type="binding site" evidence="7">
    <location>
        <position position="148"/>
    </location>
    <ligand>
        <name>3-phosphoshikimate</name>
        <dbReference type="ChEBI" id="CHEBI:145989"/>
    </ligand>
</feature>
<dbReference type="GO" id="GO:0005737">
    <property type="term" value="C:cytoplasm"/>
    <property type="evidence" value="ECO:0007669"/>
    <property type="project" value="UniProtKB-SubCell"/>
</dbReference>
<feature type="active site" description="Proton acceptor" evidence="7">
    <location>
        <position position="274"/>
    </location>
</feature>
<organism evidence="9 10">
    <name type="scientific">Sedimentibacter hydroxybenzoicus DSM 7310</name>
    <dbReference type="NCBI Taxonomy" id="1123245"/>
    <lineage>
        <taxon>Bacteria</taxon>
        <taxon>Bacillati</taxon>
        <taxon>Bacillota</taxon>
        <taxon>Tissierellia</taxon>
        <taxon>Sedimentibacter</taxon>
    </lineage>
</organism>
<comment type="caution">
    <text evidence="7">Lacks conserved residue(s) required for the propagation of feature annotation.</text>
</comment>
<evidence type="ECO:0000313" key="10">
    <source>
        <dbReference type="Proteomes" id="UP000611629"/>
    </source>
</evidence>
<keyword evidence="7" id="KW-0963">Cytoplasm</keyword>
<accession>A0A974GWK1</accession>